<dbReference type="PANTHER" id="PTHR44575:SF2">
    <property type="entry name" value="OS01G0589200 PROTEIN"/>
    <property type="match status" value="1"/>
</dbReference>
<reference evidence="1 2" key="1">
    <citation type="journal article" date="2014" name="Agronomy (Basel)">
        <title>A Draft Genome Sequence for Ensete ventricosum, the Drought-Tolerant Tree Against Hunger.</title>
        <authorList>
            <person name="Harrison J."/>
            <person name="Moore K.A."/>
            <person name="Paszkiewicz K."/>
            <person name="Jones T."/>
            <person name="Grant M."/>
            <person name="Ambacheew D."/>
            <person name="Muzemil S."/>
            <person name="Studholme D.J."/>
        </authorList>
    </citation>
    <scope>NUCLEOTIDE SEQUENCE [LARGE SCALE GENOMIC DNA]</scope>
</reference>
<dbReference type="AlphaFoldDB" id="A0A427AX28"/>
<evidence type="ECO:0000313" key="2">
    <source>
        <dbReference type="Proteomes" id="UP000287651"/>
    </source>
</evidence>
<proteinExistence type="predicted"/>
<dbReference type="EMBL" id="AMZH03001055">
    <property type="protein sequence ID" value="RRT80814.1"/>
    <property type="molecule type" value="Genomic_DNA"/>
</dbReference>
<comment type="caution">
    <text evidence="1">The sequence shown here is derived from an EMBL/GenBank/DDBJ whole genome shotgun (WGS) entry which is preliminary data.</text>
</comment>
<accession>A0A427AX28</accession>
<name>A0A427AX28_ENSVE</name>
<protein>
    <submittedName>
        <fullName evidence="1">Uncharacterized protein</fullName>
    </submittedName>
</protein>
<organism evidence="1 2">
    <name type="scientific">Ensete ventricosum</name>
    <name type="common">Abyssinian banana</name>
    <name type="synonym">Musa ensete</name>
    <dbReference type="NCBI Taxonomy" id="4639"/>
    <lineage>
        <taxon>Eukaryota</taxon>
        <taxon>Viridiplantae</taxon>
        <taxon>Streptophyta</taxon>
        <taxon>Embryophyta</taxon>
        <taxon>Tracheophyta</taxon>
        <taxon>Spermatophyta</taxon>
        <taxon>Magnoliopsida</taxon>
        <taxon>Liliopsida</taxon>
        <taxon>Zingiberales</taxon>
        <taxon>Musaceae</taxon>
        <taxon>Ensete</taxon>
    </lineage>
</organism>
<dbReference type="PANTHER" id="PTHR44575">
    <property type="entry name" value="OS01G0589200 PROTEIN"/>
    <property type="match status" value="1"/>
</dbReference>
<sequence length="161" mass="18181">MATNTPSSMYKSLHEYRIIRVSNSPHLCELCTTLSVVTQYLSLCTVSYFTKRPALHGAPSSLVANLLRGHRKTLLDTTLPYWDPRARYVIDGYRNLPSPFKNLRTGREGKPLILDMVVQDVTLDRFSGLMRSWSAVAIAREQGVELLSDDEVKKLEPDPSN</sequence>
<dbReference type="Proteomes" id="UP000287651">
    <property type="component" value="Unassembled WGS sequence"/>
</dbReference>
<gene>
    <name evidence="1" type="ORF">B296_00013117</name>
</gene>
<evidence type="ECO:0000313" key="1">
    <source>
        <dbReference type="EMBL" id="RRT80814.1"/>
    </source>
</evidence>